<dbReference type="InterPro" id="IPR036365">
    <property type="entry name" value="PGBD-like_sf"/>
</dbReference>
<dbReference type="InterPro" id="IPR002477">
    <property type="entry name" value="Peptidoglycan-bd-like"/>
</dbReference>
<keyword evidence="9" id="KW-0732">Signal</keyword>
<evidence type="ECO:0000256" key="8">
    <source>
        <dbReference type="SAM" id="MobiDB-lite"/>
    </source>
</evidence>
<keyword evidence="4 7" id="KW-0133">Cell shape</keyword>
<feature type="signal peptide" evidence="9">
    <location>
        <begin position="1"/>
        <end position="33"/>
    </location>
</feature>
<feature type="region of interest" description="Disordered" evidence="8">
    <location>
        <begin position="235"/>
        <end position="254"/>
    </location>
</feature>
<feature type="chain" id="PRO_5046258688" evidence="9">
    <location>
        <begin position="34"/>
        <end position="543"/>
    </location>
</feature>
<dbReference type="SUPFAM" id="SSF141523">
    <property type="entry name" value="L,D-transpeptidase catalytic domain-like"/>
    <property type="match status" value="1"/>
</dbReference>
<dbReference type="PROSITE" id="PS52029">
    <property type="entry name" value="LD_TPASE"/>
    <property type="match status" value="1"/>
</dbReference>
<dbReference type="RefSeq" id="WP_189575313.1">
    <property type="nucleotide sequence ID" value="NZ_BMXV01000003.1"/>
</dbReference>
<dbReference type="InterPro" id="IPR036366">
    <property type="entry name" value="PGBDSf"/>
</dbReference>
<dbReference type="Gene3D" id="1.10.101.10">
    <property type="entry name" value="PGBD-like superfamily/PGBD"/>
    <property type="match status" value="1"/>
</dbReference>
<dbReference type="InterPro" id="IPR052905">
    <property type="entry name" value="LD-transpeptidase_YkuD-like"/>
</dbReference>
<keyword evidence="3" id="KW-0808">Transferase</keyword>
<evidence type="ECO:0000256" key="3">
    <source>
        <dbReference type="ARBA" id="ARBA00022679"/>
    </source>
</evidence>
<feature type="active site" description="Proton donor/acceptor" evidence="7">
    <location>
        <position position="443"/>
    </location>
</feature>
<evidence type="ECO:0000256" key="5">
    <source>
        <dbReference type="ARBA" id="ARBA00022984"/>
    </source>
</evidence>
<accession>A0ABQ3AY05</accession>
<dbReference type="SUPFAM" id="SSF47090">
    <property type="entry name" value="PGBD-like"/>
    <property type="match status" value="1"/>
</dbReference>
<comment type="caution">
    <text evidence="11">The sequence shown here is derived from an EMBL/GenBank/DDBJ whole genome shotgun (WGS) entry which is preliminary data.</text>
</comment>
<dbReference type="Gene3D" id="2.40.440.10">
    <property type="entry name" value="L,D-transpeptidase catalytic domain-like"/>
    <property type="match status" value="1"/>
</dbReference>
<evidence type="ECO:0000313" key="11">
    <source>
        <dbReference type="EMBL" id="GGY70230.1"/>
    </source>
</evidence>
<keyword evidence="6 7" id="KW-0961">Cell wall biogenesis/degradation</keyword>
<reference evidence="12" key="1">
    <citation type="journal article" date="2019" name="Int. J. Syst. Evol. Microbiol.">
        <title>The Global Catalogue of Microorganisms (GCM) 10K type strain sequencing project: providing services to taxonomists for standard genome sequencing and annotation.</title>
        <authorList>
            <consortium name="The Broad Institute Genomics Platform"/>
            <consortium name="The Broad Institute Genome Sequencing Center for Infectious Disease"/>
            <person name="Wu L."/>
            <person name="Ma J."/>
        </authorList>
    </citation>
    <scope>NUCLEOTIDE SEQUENCE [LARGE SCALE GENOMIC DNA]</scope>
    <source>
        <strain evidence="12">KCTC 22280</strain>
    </source>
</reference>
<evidence type="ECO:0000313" key="12">
    <source>
        <dbReference type="Proteomes" id="UP000601597"/>
    </source>
</evidence>
<evidence type="ECO:0000256" key="9">
    <source>
        <dbReference type="SAM" id="SignalP"/>
    </source>
</evidence>
<evidence type="ECO:0000256" key="2">
    <source>
        <dbReference type="ARBA" id="ARBA00005992"/>
    </source>
</evidence>
<keyword evidence="12" id="KW-1185">Reference proteome</keyword>
<dbReference type="Pfam" id="PF03734">
    <property type="entry name" value="YkuD"/>
    <property type="match status" value="1"/>
</dbReference>
<evidence type="ECO:0000256" key="7">
    <source>
        <dbReference type="PROSITE-ProRule" id="PRU01373"/>
    </source>
</evidence>
<dbReference type="Pfam" id="PF01471">
    <property type="entry name" value="PG_binding_1"/>
    <property type="match status" value="1"/>
</dbReference>
<dbReference type="CDD" id="cd16913">
    <property type="entry name" value="YkuD_like"/>
    <property type="match status" value="1"/>
</dbReference>
<evidence type="ECO:0000256" key="1">
    <source>
        <dbReference type="ARBA" id="ARBA00004752"/>
    </source>
</evidence>
<dbReference type="InterPro" id="IPR045380">
    <property type="entry name" value="LD_TPept_scaffold_dom"/>
</dbReference>
<comment type="similarity">
    <text evidence="2">Belongs to the YkuD family.</text>
</comment>
<dbReference type="EMBL" id="BMXV01000003">
    <property type="protein sequence ID" value="GGY70230.1"/>
    <property type="molecule type" value="Genomic_DNA"/>
</dbReference>
<dbReference type="Proteomes" id="UP000601597">
    <property type="component" value="Unassembled WGS sequence"/>
</dbReference>
<comment type="pathway">
    <text evidence="1 7">Cell wall biogenesis; peptidoglycan biosynthesis.</text>
</comment>
<dbReference type="InterPro" id="IPR005490">
    <property type="entry name" value="LD_TPept_cat_dom"/>
</dbReference>
<dbReference type="InterPro" id="IPR038063">
    <property type="entry name" value="Transpep_catalytic_dom"/>
</dbReference>
<evidence type="ECO:0000256" key="4">
    <source>
        <dbReference type="ARBA" id="ARBA00022960"/>
    </source>
</evidence>
<gene>
    <name evidence="11" type="ORF">GCM10007071_16490</name>
</gene>
<feature type="region of interest" description="Disordered" evidence="8">
    <location>
        <begin position="198"/>
        <end position="217"/>
    </location>
</feature>
<dbReference type="Pfam" id="PF20142">
    <property type="entry name" value="Scaffold"/>
    <property type="match status" value="1"/>
</dbReference>
<evidence type="ECO:0000256" key="6">
    <source>
        <dbReference type="ARBA" id="ARBA00023316"/>
    </source>
</evidence>
<dbReference type="PANTHER" id="PTHR41533:SF2">
    <property type="entry name" value="BLR7131 PROTEIN"/>
    <property type="match status" value="1"/>
</dbReference>
<protein>
    <submittedName>
        <fullName evidence="11">Peptidoglycan-binding protein</fullName>
    </submittedName>
</protein>
<proteinExistence type="inferred from homology"/>
<organism evidence="11 12">
    <name type="scientific">Marinobacter zhanjiangensis</name>
    <dbReference type="NCBI Taxonomy" id="578215"/>
    <lineage>
        <taxon>Bacteria</taxon>
        <taxon>Pseudomonadati</taxon>
        <taxon>Pseudomonadota</taxon>
        <taxon>Gammaproteobacteria</taxon>
        <taxon>Pseudomonadales</taxon>
        <taxon>Marinobacteraceae</taxon>
        <taxon>Marinobacter</taxon>
    </lineage>
</organism>
<dbReference type="PANTHER" id="PTHR41533">
    <property type="entry name" value="L,D-TRANSPEPTIDASE HI_1667-RELATED"/>
    <property type="match status" value="1"/>
</dbReference>
<keyword evidence="5 7" id="KW-0573">Peptidoglycan synthesis</keyword>
<sequence length="543" mass="61014">MTDGNRGNLPRPTVGQFLGIAGLCLTLATTSQAQDVEAGCPLPPEAPAFVAHTVDELGSIKPHTERWREPLPWQQLLRELDRLRLDGLNPQDYLVSDLARIADQLRAGMPPTPCQSRLASLALAWSLSDLTHGRLDPEELGLMWHKGRQRPDAERLAINIHRDFYHQQGLRQAYRNARPSIRPYQALRAAFRDQRRNWPESWPTVPPGPTLRQGDSGPRVTALTRRLAIQGYLTVPGPESTEGGEPRPDQPGATLFDDQLEQAVTAFQRNHGLTADGLAGRSTLETLNLPPGVWSARTRANLERLRWIAPYYTDNMVLVDIAGAQVQLVRDGREVWRGNTQVGRPERKTPALTSTISHITVNPTWTIPPTVFHEDTLPAIQADPDYLTRNQLTVLDHSGTELDPREVDWSSPGNLLLRQAAGPGNALGEVVIRFPNPFAVYLHDTPSRRLFDRPDRFYSSGCVRVENAMQLTQWLFREAPEHTLERIGNLRRSGDTRNVSLPDQLRLVMAYWTAEAGPEGQVRYRQDTYEEDRLVIDLLGQEP</sequence>
<name>A0ABQ3AY05_9GAMM</name>
<evidence type="ECO:0000259" key="10">
    <source>
        <dbReference type="PROSITE" id="PS52029"/>
    </source>
</evidence>
<feature type="domain" description="L,D-TPase catalytic" evidence="10">
    <location>
        <begin position="315"/>
        <end position="484"/>
    </location>
</feature>
<feature type="active site" description="Nucleophile" evidence="7">
    <location>
        <position position="462"/>
    </location>
</feature>